<protein>
    <submittedName>
        <fullName evidence="2">Uncharacterized protein</fullName>
    </submittedName>
</protein>
<evidence type="ECO:0000256" key="1">
    <source>
        <dbReference type="SAM" id="MobiDB-lite"/>
    </source>
</evidence>
<evidence type="ECO:0000313" key="3">
    <source>
        <dbReference type="Proteomes" id="UP000003676"/>
    </source>
</evidence>
<feature type="non-terminal residue" evidence="2">
    <location>
        <position position="66"/>
    </location>
</feature>
<reference evidence="2 3" key="1">
    <citation type="submission" date="2008-10" db="EMBL/GenBank/DDBJ databases">
        <title>Draft genome sequence of Desulvovibrio piger (ATCC 29098).</title>
        <authorList>
            <person name="Sudarsanam P."/>
            <person name="Ley R."/>
            <person name="Guruge J."/>
            <person name="Turnbaugh P.J."/>
            <person name="Mahowald M."/>
            <person name="Liep D."/>
            <person name="Gordon J."/>
        </authorList>
    </citation>
    <scope>NUCLEOTIDE SEQUENCE [LARGE SCALE GENOMIC DNA]</scope>
    <source>
        <strain evidence="2 3">ATCC 29098</strain>
    </source>
</reference>
<reference evidence="2 3" key="2">
    <citation type="submission" date="2008-10" db="EMBL/GenBank/DDBJ databases">
        <authorList>
            <person name="Fulton L."/>
            <person name="Clifton S."/>
            <person name="Fulton B."/>
            <person name="Xu J."/>
            <person name="Minx P."/>
            <person name="Pepin K.H."/>
            <person name="Johnson M."/>
            <person name="Bhonagiri V."/>
            <person name="Nash W.E."/>
            <person name="Mardis E.R."/>
            <person name="Wilson R.K."/>
        </authorList>
    </citation>
    <scope>NUCLEOTIDE SEQUENCE [LARGE SCALE GENOMIC DNA]</scope>
    <source>
        <strain evidence="2 3">ATCC 29098</strain>
    </source>
</reference>
<dbReference type="EMBL" id="ABXU01000084">
    <property type="protein sequence ID" value="EEB32171.1"/>
    <property type="molecule type" value="Genomic_DNA"/>
</dbReference>
<proteinExistence type="predicted"/>
<feature type="region of interest" description="Disordered" evidence="1">
    <location>
        <begin position="1"/>
        <end position="66"/>
    </location>
</feature>
<evidence type="ECO:0000313" key="2">
    <source>
        <dbReference type="EMBL" id="EEB32171.1"/>
    </source>
</evidence>
<dbReference type="AlphaFoldDB" id="B6WXT3"/>
<dbReference type="HOGENOM" id="CLU_2837069_0_0_7"/>
<feature type="compositionally biased region" description="Basic residues" evidence="1">
    <location>
        <begin position="20"/>
        <end position="29"/>
    </location>
</feature>
<dbReference type="Proteomes" id="UP000003676">
    <property type="component" value="Unassembled WGS sequence"/>
</dbReference>
<comment type="caution">
    <text evidence="2">The sequence shown here is derived from an EMBL/GenBank/DDBJ whole genome shotgun (WGS) entry which is preliminary data.</text>
</comment>
<name>B6WXT3_9BACT</name>
<accession>B6WXT3</accession>
<gene>
    <name evidence="2" type="ORF">DESPIG_02913</name>
</gene>
<sequence>MQRRSTALVSKTVIAPAKSHGGHVFRSPRFRPASPARSPHSRGTDTQGTTIVPPCPAIDRNKSFRE</sequence>
<organism evidence="2 3">
    <name type="scientific">Desulfovibrio piger ATCC 29098</name>
    <dbReference type="NCBI Taxonomy" id="411464"/>
    <lineage>
        <taxon>Bacteria</taxon>
        <taxon>Pseudomonadati</taxon>
        <taxon>Thermodesulfobacteriota</taxon>
        <taxon>Desulfovibrionia</taxon>
        <taxon>Desulfovibrionales</taxon>
        <taxon>Desulfovibrionaceae</taxon>
        <taxon>Desulfovibrio</taxon>
    </lineage>
</organism>